<dbReference type="GO" id="GO:0006897">
    <property type="term" value="P:endocytosis"/>
    <property type="evidence" value="ECO:0007669"/>
    <property type="project" value="InterPro"/>
</dbReference>
<organism evidence="5 6">
    <name type="scientific">Acaulospora morrowiae</name>
    <dbReference type="NCBI Taxonomy" id="94023"/>
    <lineage>
        <taxon>Eukaryota</taxon>
        <taxon>Fungi</taxon>
        <taxon>Fungi incertae sedis</taxon>
        <taxon>Mucoromycota</taxon>
        <taxon>Glomeromycotina</taxon>
        <taxon>Glomeromycetes</taxon>
        <taxon>Diversisporales</taxon>
        <taxon>Acaulosporaceae</taxon>
        <taxon>Acaulospora</taxon>
    </lineage>
</organism>
<dbReference type="Proteomes" id="UP000789342">
    <property type="component" value="Unassembled WGS sequence"/>
</dbReference>
<dbReference type="GO" id="GO:0008289">
    <property type="term" value="F:lipid binding"/>
    <property type="evidence" value="ECO:0007669"/>
    <property type="project" value="TreeGrafter"/>
</dbReference>
<dbReference type="OrthoDB" id="446293at2759"/>
<evidence type="ECO:0000259" key="4">
    <source>
        <dbReference type="PROSITE" id="PS51021"/>
    </source>
</evidence>
<dbReference type="InterPro" id="IPR004148">
    <property type="entry name" value="BAR_dom"/>
</dbReference>
<dbReference type="GO" id="GO:0097320">
    <property type="term" value="P:plasma membrane tubulation"/>
    <property type="evidence" value="ECO:0007669"/>
    <property type="project" value="TreeGrafter"/>
</dbReference>
<dbReference type="SMART" id="SM00721">
    <property type="entry name" value="BAR"/>
    <property type="match status" value="1"/>
</dbReference>
<sequence length="256" mass="29577">MSWSGFKKKIDRTGTKISQKIGTIEKTVDKNFEEEERRFKSLESKSEKLHKEAKGYITSLRAMNGAQLRIAETIHQFYEDSIDNEYAGKKYKEAISDLEQKCRSELEEPYGQTVTQPIGRFCAYFPHINDAIKKREKKLLDYDSQRAKVRKLVDKPSDDPSKLTRAEEVSNMARELYESLNSQLITELPRLIDLRVPYLDPTFEALVKIQLKFCQESYDSLSPLQDYFPPNESAPVDSRVDEVLQKMKDLAICGMG</sequence>
<evidence type="ECO:0000256" key="1">
    <source>
        <dbReference type="ARBA" id="ARBA00004245"/>
    </source>
</evidence>
<dbReference type="PANTHER" id="PTHR47174">
    <property type="entry name" value="BRIDGING INTEGRATOR 3"/>
    <property type="match status" value="1"/>
</dbReference>
<dbReference type="GO" id="GO:0031097">
    <property type="term" value="C:medial cortex"/>
    <property type="evidence" value="ECO:0007669"/>
    <property type="project" value="TreeGrafter"/>
</dbReference>
<name>A0A9N9A6L1_9GLOM</name>
<dbReference type="InterPro" id="IPR027267">
    <property type="entry name" value="AH/BAR_dom_sf"/>
</dbReference>
<protein>
    <submittedName>
        <fullName evidence="5">15253_t:CDS:1</fullName>
    </submittedName>
</protein>
<dbReference type="AlphaFoldDB" id="A0A9N9A6L1"/>
<proteinExistence type="predicted"/>
<evidence type="ECO:0000313" key="6">
    <source>
        <dbReference type="Proteomes" id="UP000789342"/>
    </source>
</evidence>
<comment type="subcellular location">
    <subcellularLocation>
        <location evidence="1">Cytoplasm</location>
        <location evidence="1">Cytoskeleton</location>
    </subcellularLocation>
</comment>
<dbReference type="InterPro" id="IPR046982">
    <property type="entry name" value="BIN3/RVS161-like"/>
</dbReference>
<dbReference type="Pfam" id="PF03114">
    <property type="entry name" value="BAR"/>
    <property type="match status" value="1"/>
</dbReference>
<accession>A0A9N9A6L1</accession>
<dbReference type="FunFam" id="1.20.1270.60:FF:000014">
    <property type="entry name" value="Protein hob3, variant"/>
    <property type="match status" value="1"/>
</dbReference>
<evidence type="ECO:0000256" key="3">
    <source>
        <dbReference type="ARBA" id="ARBA00023212"/>
    </source>
</evidence>
<dbReference type="GO" id="GO:0015629">
    <property type="term" value="C:actin cytoskeleton"/>
    <property type="evidence" value="ECO:0007669"/>
    <property type="project" value="TreeGrafter"/>
</dbReference>
<keyword evidence="6" id="KW-1185">Reference proteome</keyword>
<dbReference type="GO" id="GO:0051666">
    <property type="term" value="P:actin cortical patch localization"/>
    <property type="evidence" value="ECO:0007669"/>
    <property type="project" value="InterPro"/>
</dbReference>
<evidence type="ECO:0000313" key="5">
    <source>
        <dbReference type="EMBL" id="CAG8518561.1"/>
    </source>
</evidence>
<dbReference type="Gene3D" id="1.20.1270.60">
    <property type="entry name" value="Arfaptin homology (AH) domain/BAR domain"/>
    <property type="match status" value="1"/>
</dbReference>
<keyword evidence="2" id="KW-0963">Cytoplasm</keyword>
<gene>
    <name evidence="5" type="ORF">AMORRO_LOCUS4086</name>
</gene>
<dbReference type="GO" id="GO:0043332">
    <property type="term" value="C:mating projection tip"/>
    <property type="evidence" value="ECO:0007669"/>
    <property type="project" value="TreeGrafter"/>
</dbReference>
<comment type="caution">
    <text evidence="5">The sequence shown here is derived from an EMBL/GenBank/DDBJ whole genome shotgun (WGS) entry which is preliminary data.</text>
</comment>
<feature type="domain" description="BAR" evidence="4">
    <location>
        <begin position="17"/>
        <end position="237"/>
    </location>
</feature>
<dbReference type="PROSITE" id="PS51021">
    <property type="entry name" value="BAR"/>
    <property type="match status" value="1"/>
</dbReference>
<reference evidence="5" key="1">
    <citation type="submission" date="2021-06" db="EMBL/GenBank/DDBJ databases">
        <authorList>
            <person name="Kallberg Y."/>
            <person name="Tangrot J."/>
            <person name="Rosling A."/>
        </authorList>
    </citation>
    <scope>NUCLEOTIDE SEQUENCE</scope>
    <source>
        <strain evidence="5">CL551</strain>
    </source>
</reference>
<dbReference type="EMBL" id="CAJVPV010002133">
    <property type="protein sequence ID" value="CAG8518561.1"/>
    <property type="molecule type" value="Genomic_DNA"/>
</dbReference>
<dbReference type="GO" id="GO:1990528">
    <property type="term" value="C:Rvs161p-Rvs167p complex"/>
    <property type="evidence" value="ECO:0007669"/>
    <property type="project" value="TreeGrafter"/>
</dbReference>
<keyword evidence="3" id="KW-0206">Cytoskeleton</keyword>
<evidence type="ECO:0000256" key="2">
    <source>
        <dbReference type="ARBA" id="ARBA00022490"/>
    </source>
</evidence>
<dbReference type="SUPFAM" id="SSF103657">
    <property type="entry name" value="BAR/IMD domain-like"/>
    <property type="match status" value="1"/>
</dbReference>
<dbReference type="PANTHER" id="PTHR47174:SF3">
    <property type="entry name" value="BRIDGING INTEGRATOR 3"/>
    <property type="match status" value="1"/>
</dbReference>